<dbReference type="AlphaFoldDB" id="D3G1D3"/>
<evidence type="ECO:0000313" key="2">
    <source>
        <dbReference type="Proteomes" id="UP000001544"/>
    </source>
</evidence>
<dbReference type="KEGG" id="bpf:BpOF4_20819"/>
<gene>
    <name evidence="1" type="ordered locus">BpOF4_20819</name>
</gene>
<keyword evidence="1" id="KW-0614">Plasmid</keyword>
<name>D3G1D3_ALKPO</name>
<protein>
    <submittedName>
        <fullName evidence="1">Uncharacterized protein</fullName>
    </submittedName>
</protein>
<dbReference type="HOGENOM" id="CLU_2380285_0_0_9"/>
<dbReference type="Proteomes" id="UP000001544">
    <property type="component" value="Plasmid pBpOF4-01"/>
</dbReference>
<proteinExistence type="predicted"/>
<keyword evidence="2" id="KW-1185">Reference proteome</keyword>
<evidence type="ECO:0000313" key="1">
    <source>
        <dbReference type="EMBL" id="ADC52159.1"/>
    </source>
</evidence>
<organism evidence="1 2">
    <name type="scientific">Alkalihalophilus pseudofirmus (strain ATCC BAA-2126 / JCM 17055 / OF4)</name>
    <name type="common">Bacillus pseudofirmus</name>
    <dbReference type="NCBI Taxonomy" id="398511"/>
    <lineage>
        <taxon>Bacteria</taxon>
        <taxon>Bacillati</taxon>
        <taxon>Bacillota</taxon>
        <taxon>Bacilli</taxon>
        <taxon>Bacillales</taxon>
        <taxon>Bacillaceae</taxon>
        <taxon>Alkalihalophilus</taxon>
    </lineage>
</organism>
<dbReference type="RefSeq" id="WP_012961071.1">
    <property type="nucleotide sequence ID" value="NC_013792.1"/>
</dbReference>
<dbReference type="EMBL" id="CP001879">
    <property type="protein sequence ID" value="ADC52159.1"/>
    <property type="molecule type" value="Genomic_DNA"/>
</dbReference>
<accession>D3G1D3</accession>
<geneLocation type="plasmid" evidence="1 2">
    <name>pBpOF4-01</name>
</geneLocation>
<sequence length="94" mass="11285">MTHNNKPTLRDIMTSEEKDHLHKLRSKLNEADTIREANQIKKEIDNFLNQIRENYYKNQSGQELSATREREFVIYGRRMKPDFTLRINGKKYSV</sequence>
<reference evidence="1 2" key="1">
    <citation type="journal article" date="2011" name="Environ. Microbiol.">
        <title>Genome of alkaliphilic Bacillus pseudofirmus OF4 reveals adaptations that support the ability to grow in an external pH range from 7.5 to 11.4.</title>
        <authorList>
            <person name="Janto B."/>
            <person name="Ahmed A."/>
            <person name="Ito M."/>
            <person name="Liu J."/>
            <person name="Hicks D.B."/>
            <person name="Pagni S."/>
            <person name="Fackelmayer O.J."/>
            <person name="Smith T.A."/>
            <person name="Earl J."/>
            <person name="Elbourne L.D."/>
            <person name="Hassan K."/>
            <person name="Paulsen I.T."/>
            <person name="Kolsto A.B."/>
            <person name="Tourasse N.J."/>
            <person name="Ehrlich G.D."/>
            <person name="Boissy R."/>
            <person name="Ivey D.M."/>
            <person name="Li G."/>
            <person name="Xue Y."/>
            <person name="Ma Y."/>
            <person name="Hu F.Z."/>
            <person name="Krulwich T.A."/>
        </authorList>
    </citation>
    <scope>NUCLEOTIDE SEQUENCE [LARGE SCALE GENOMIC DNA]</scope>
    <source>
        <strain evidence="2">ATCC BAA-2126 / JCM 17055 / OF4</strain>
    </source>
</reference>